<dbReference type="GO" id="GO:0006886">
    <property type="term" value="P:intracellular protein transport"/>
    <property type="evidence" value="ECO:0007669"/>
    <property type="project" value="InterPro"/>
</dbReference>
<evidence type="ECO:0000259" key="4">
    <source>
        <dbReference type="Pfam" id="PF04841"/>
    </source>
</evidence>
<feature type="domain" description="Vps16 C-terminal" evidence="3">
    <location>
        <begin position="500"/>
        <end position="803"/>
    </location>
</feature>
<keyword evidence="2" id="KW-0813">Transport</keyword>
<dbReference type="FunFam" id="2.130.10.10:FF:000635">
    <property type="entry name" value="Probable vacuolar protein sorting-associated protein 16 homolog"/>
    <property type="match status" value="1"/>
</dbReference>
<dbReference type="VEuPathDB" id="FungiDB:GMDG_02893"/>
<dbReference type="GO" id="GO:0016197">
    <property type="term" value="P:endosomal transport"/>
    <property type="evidence" value="ECO:0007669"/>
    <property type="project" value="TreeGrafter"/>
</dbReference>
<dbReference type="Gene3D" id="1.10.150.780">
    <property type="entry name" value="Vps16, C-terminal region"/>
    <property type="match status" value="1"/>
</dbReference>
<evidence type="ECO:0000259" key="3">
    <source>
        <dbReference type="Pfam" id="PF04840"/>
    </source>
</evidence>
<protein>
    <recommendedName>
        <fullName evidence="2">Probable vacuolar protein sorting-associated protein 16 homolog</fullName>
    </recommendedName>
</protein>
<dbReference type="OrthoDB" id="1792at2759"/>
<dbReference type="PIRSF" id="PIRSF007949">
    <property type="entry name" value="VPS16"/>
    <property type="match status" value="1"/>
</dbReference>
<dbReference type="EMBL" id="KV441388">
    <property type="protein sequence ID" value="OAF62166.1"/>
    <property type="molecule type" value="Genomic_DNA"/>
</dbReference>
<dbReference type="eggNOG" id="KOG2280">
    <property type="taxonomic scope" value="Eukaryota"/>
</dbReference>
<comment type="similarity">
    <text evidence="1 2">Belongs to the VPS16 family.</text>
</comment>
<gene>
    <name evidence="5" type="ORF">VC83_01595</name>
</gene>
<reference evidence="5" key="1">
    <citation type="submission" date="2016-03" db="EMBL/GenBank/DDBJ databases">
        <title>Updated assembly of Pseudogymnoascus destructans, the fungus causing white-nose syndrome of bats.</title>
        <authorList>
            <person name="Palmer J.M."/>
            <person name="Drees K.P."/>
            <person name="Foster J.T."/>
            <person name="Lindner D.L."/>
        </authorList>
    </citation>
    <scope>NUCLEOTIDE SEQUENCE [LARGE SCALE GENOMIC DNA]</scope>
    <source>
        <strain evidence="5">20631-21</strain>
    </source>
</reference>
<dbReference type="AlphaFoldDB" id="A0A177AJD9"/>
<name>A0A177AJD9_9PEZI</name>
<comment type="function">
    <text evidence="2">Essential for vacuolar protein sorting. Required for vacuole biogenesis, stability and to maintain vacuole morphology.</text>
</comment>
<dbReference type="GO" id="GO:0003779">
    <property type="term" value="F:actin binding"/>
    <property type="evidence" value="ECO:0007669"/>
    <property type="project" value="TreeGrafter"/>
</dbReference>
<dbReference type="InterPro" id="IPR006925">
    <property type="entry name" value="Vps16_C"/>
</dbReference>
<proteinExistence type="inferred from homology"/>
<evidence type="ECO:0000313" key="5">
    <source>
        <dbReference type="EMBL" id="OAF62166.1"/>
    </source>
</evidence>
<dbReference type="Proteomes" id="UP000077154">
    <property type="component" value="Unassembled WGS sequence"/>
</dbReference>
<dbReference type="InterPro" id="IPR006926">
    <property type="entry name" value="Vps16_N"/>
</dbReference>
<sequence>MNPTADWEKLGERYYRKVQLYTEVFDQDLELENHIVTGAPYGGAIALYHDEAKLHTFRGSQASKSSIDVCSCAGKLIRRINWDKGSIKGLGWSEDEKLLVVTQDGTVRCYYNLQGDFSQFSLGHGAEEFGVIACRFYSTGFVALLSNNRLISVSRYEEPRPKLLAVPPDGVVHSWTLVPPAYTLSRSVEVLLAIGETIYVVDATESDDRMLDIGPFIHISVSPNGKFAALYTESGKAYVITSDFQNRLSEHDSKAKTLPVDLLWCGNDAVVIAWEDEVHLIGPNGSAAKFFYDGRVHAIADHDGVRLITNDVCDFLQKVPEVTDEVFRFGTVSPASILLDAVQQLENESPKADDNIQLIKPNLVEAVDACVKASGHEFSIHWQKQLLRAASFGKSVVDIYNSDEFVEMCEILRVLNAVRFYSVGLPLSYEQFIRLTPEKLIERLINRREYLLALRISSYLRLPTDRIYVHWASQKVRVSSEDEAIICRLIVEKLANKRGISFEEIARAAYDEGRGRLATELLNYEPRAGKQVPLLLSMEEDEIALDKAIESGDSDLIFFVLLQLKNKLPLASFFRVISSRPIATALIESSAKGDDMELLKDLYYQDDRRTDGAHVFVHDALAQRDARGAIDKLTLAGKLLSDSKDTVFDLKSIQEAQTLLKMQEAFDRDLEETYTGISVNETVFRLLRSGYSSRAKKVQAEFKLGEKTFWWIRLRAHIASRAWSEIETLSSTRKSPIGWTPFFNSLLSAGNPKLASVFIPKCTGITGAERVEMWTKCGMIKQAAEEAFKAKDLKVLEELRGKASRPGDATEVERLIAQLKR</sequence>
<dbReference type="Pfam" id="PF04840">
    <property type="entry name" value="Vps16_C"/>
    <property type="match status" value="1"/>
</dbReference>
<dbReference type="GeneID" id="36284684"/>
<organism evidence="5">
    <name type="scientific">Pseudogymnoascus destructans</name>
    <dbReference type="NCBI Taxonomy" id="655981"/>
    <lineage>
        <taxon>Eukaryota</taxon>
        <taxon>Fungi</taxon>
        <taxon>Dikarya</taxon>
        <taxon>Ascomycota</taxon>
        <taxon>Pezizomycotina</taxon>
        <taxon>Leotiomycetes</taxon>
        <taxon>Thelebolales</taxon>
        <taxon>Thelebolaceae</taxon>
        <taxon>Pseudogymnoascus</taxon>
    </lineage>
</organism>
<dbReference type="PANTHER" id="PTHR12811">
    <property type="entry name" value="VACUOLAR PROTEIN SORTING VPS16"/>
    <property type="match status" value="1"/>
</dbReference>
<accession>A0A177AJD9</accession>
<dbReference type="RefSeq" id="XP_024327439.1">
    <property type="nucleotide sequence ID" value="XM_024465270.1"/>
</dbReference>
<dbReference type="InterPro" id="IPR038132">
    <property type="entry name" value="Vps16_C_sf"/>
</dbReference>
<dbReference type="Gene3D" id="2.130.10.10">
    <property type="entry name" value="YVTN repeat-like/Quinoprotein amine dehydrogenase"/>
    <property type="match status" value="1"/>
</dbReference>
<dbReference type="GO" id="GO:0042144">
    <property type="term" value="P:vacuole fusion, non-autophagic"/>
    <property type="evidence" value="ECO:0007669"/>
    <property type="project" value="TreeGrafter"/>
</dbReference>
<keyword evidence="2" id="KW-0653">Protein transport</keyword>
<dbReference type="GO" id="GO:0030897">
    <property type="term" value="C:HOPS complex"/>
    <property type="evidence" value="ECO:0007669"/>
    <property type="project" value="TreeGrafter"/>
</dbReference>
<dbReference type="InterPro" id="IPR015943">
    <property type="entry name" value="WD40/YVTN_repeat-like_dom_sf"/>
</dbReference>
<dbReference type="InterPro" id="IPR016534">
    <property type="entry name" value="VPS16"/>
</dbReference>
<feature type="domain" description="Vps16 N-terminal" evidence="4">
    <location>
        <begin position="3"/>
        <end position="406"/>
    </location>
</feature>
<evidence type="ECO:0000256" key="1">
    <source>
        <dbReference type="ARBA" id="ARBA00009250"/>
    </source>
</evidence>
<dbReference type="Pfam" id="PF04841">
    <property type="entry name" value="Vps16_N"/>
    <property type="match status" value="1"/>
</dbReference>
<dbReference type="PANTHER" id="PTHR12811:SF0">
    <property type="entry name" value="VACUOLAR PROTEIN SORTING-ASSOCIATED PROTEIN 16 HOMOLOG"/>
    <property type="match status" value="1"/>
</dbReference>
<dbReference type="SUPFAM" id="SSF82171">
    <property type="entry name" value="DPP6 N-terminal domain-like"/>
    <property type="match status" value="1"/>
</dbReference>
<dbReference type="GO" id="GO:0005768">
    <property type="term" value="C:endosome"/>
    <property type="evidence" value="ECO:0007669"/>
    <property type="project" value="TreeGrafter"/>
</dbReference>
<evidence type="ECO:0000256" key="2">
    <source>
        <dbReference type="PIRNR" id="PIRNR007949"/>
    </source>
</evidence>